<gene>
    <name evidence="3" type="ORF">MM415A01336_0010</name>
    <name evidence="2" type="ORF">MM415B00921_0022</name>
</gene>
<keyword evidence="2" id="KW-0255">Endonuclease</keyword>
<name>A0A6M3IV27_9ZZZZ</name>
<protein>
    <submittedName>
        <fullName evidence="2">Putative homing endonuclease</fullName>
    </submittedName>
</protein>
<dbReference type="InterPro" id="IPR002711">
    <property type="entry name" value="HNH"/>
</dbReference>
<dbReference type="GO" id="GO:0043565">
    <property type="term" value="F:sequence-specific DNA binding"/>
    <property type="evidence" value="ECO:0007669"/>
    <property type="project" value="InterPro"/>
</dbReference>
<dbReference type="Pfam" id="PF01844">
    <property type="entry name" value="HNH"/>
    <property type="match status" value="1"/>
</dbReference>
<organism evidence="2">
    <name type="scientific">viral metagenome</name>
    <dbReference type="NCBI Taxonomy" id="1070528"/>
    <lineage>
        <taxon>unclassified sequences</taxon>
        <taxon>metagenomes</taxon>
        <taxon>organismal metagenomes</taxon>
    </lineage>
</organism>
<dbReference type="GO" id="GO:0004519">
    <property type="term" value="F:endonuclease activity"/>
    <property type="evidence" value="ECO:0007669"/>
    <property type="project" value="UniProtKB-KW"/>
</dbReference>
<dbReference type="CDD" id="cd00085">
    <property type="entry name" value="HNHc"/>
    <property type="match status" value="1"/>
</dbReference>
<dbReference type="GO" id="GO:0008270">
    <property type="term" value="F:zinc ion binding"/>
    <property type="evidence" value="ECO:0007669"/>
    <property type="project" value="InterPro"/>
</dbReference>
<keyword evidence="2" id="KW-0540">Nuclease</keyword>
<evidence type="ECO:0000313" key="2">
    <source>
        <dbReference type="EMBL" id="QJA61569.1"/>
    </source>
</evidence>
<dbReference type="SUPFAM" id="SSF48295">
    <property type="entry name" value="TrpR-like"/>
    <property type="match status" value="1"/>
</dbReference>
<feature type="domain" description="HNH nuclease" evidence="1">
    <location>
        <begin position="101"/>
        <end position="148"/>
    </location>
</feature>
<dbReference type="SMART" id="SM00507">
    <property type="entry name" value="HNHc"/>
    <property type="match status" value="1"/>
</dbReference>
<dbReference type="InterPro" id="IPR003615">
    <property type="entry name" value="HNH_nuc"/>
</dbReference>
<dbReference type="Gene3D" id="1.10.30.50">
    <property type="match status" value="1"/>
</dbReference>
<proteinExistence type="predicted"/>
<dbReference type="InterPro" id="IPR010921">
    <property type="entry name" value="Trp_repressor/repl_initiator"/>
</dbReference>
<evidence type="ECO:0000259" key="1">
    <source>
        <dbReference type="SMART" id="SM00507"/>
    </source>
</evidence>
<keyword evidence="2" id="KW-0378">Hydrolase</keyword>
<dbReference type="AlphaFoldDB" id="A0A6M3IV27"/>
<dbReference type="Gene3D" id="1.10.1750.10">
    <property type="match status" value="1"/>
</dbReference>
<dbReference type="EMBL" id="MT142274">
    <property type="protein sequence ID" value="QJA77286.1"/>
    <property type="molecule type" value="Genomic_DNA"/>
</dbReference>
<evidence type="ECO:0000313" key="3">
    <source>
        <dbReference type="EMBL" id="QJA77286.1"/>
    </source>
</evidence>
<dbReference type="EMBL" id="MT141445">
    <property type="protein sequence ID" value="QJA61569.1"/>
    <property type="molecule type" value="Genomic_DNA"/>
</dbReference>
<sequence>MFEKIIERIRFAEKSFGITAIASKRTKSSVLLKQAISLCLREKGYSYPEIGTILGLNHSSIIYYIKNPTSDNPYTEGVKEILNGIIPAIAETFGKGVSNRSRWSFVFKTKNYKCEICGYDDIVEIHHKNPKIGNSLENLMVLCPNCHTRLHHGTIHIKP</sequence>
<accession>A0A6M3IV27</accession>
<reference evidence="2" key="1">
    <citation type="submission" date="2020-03" db="EMBL/GenBank/DDBJ databases">
        <title>The deep terrestrial virosphere.</title>
        <authorList>
            <person name="Holmfeldt K."/>
            <person name="Nilsson E."/>
            <person name="Simone D."/>
            <person name="Lopez-Fernandez M."/>
            <person name="Wu X."/>
            <person name="de Brujin I."/>
            <person name="Lundin D."/>
            <person name="Andersson A."/>
            <person name="Bertilsson S."/>
            <person name="Dopson M."/>
        </authorList>
    </citation>
    <scope>NUCLEOTIDE SEQUENCE</scope>
    <source>
        <strain evidence="3">MM415A01336</strain>
        <strain evidence="2">MM415B00921</strain>
    </source>
</reference>